<evidence type="ECO:0000313" key="3">
    <source>
        <dbReference type="Proteomes" id="UP000823388"/>
    </source>
</evidence>
<accession>A0A8T0QRL3</accession>
<feature type="compositionally biased region" description="Basic residues" evidence="1">
    <location>
        <begin position="180"/>
        <end position="191"/>
    </location>
</feature>
<feature type="region of interest" description="Disordered" evidence="1">
    <location>
        <begin position="102"/>
        <end position="129"/>
    </location>
</feature>
<protein>
    <submittedName>
        <fullName evidence="2">Uncharacterized protein</fullName>
    </submittedName>
</protein>
<sequence length="210" mass="21242">MAPPPCHQPSPSTPATAASSSTSDSSERTGTATPPYMTGIVDERNVVAPMPPTSGNTGFGLQAGPSTKVDGTTMAMHPSFIVGKRAARRGAPPFYKSNGYSAAASAASTAPRMAPASPTPATDASASMAPTPARLLGRVAATDRWPSIHRGTWNPAALGLSSENRASAVAGARPSAGTHWGRRGARTRGRTKAATQHMPRTASAAARGGA</sequence>
<feature type="compositionally biased region" description="Pro residues" evidence="1">
    <location>
        <begin position="1"/>
        <end position="12"/>
    </location>
</feature>
<evidence type="ECO:0000313" key="2">
    <source>
        <dbReference type="EMBL" id="KAG2575821.1"/>
    </source>
</evidence>
<name>A0A8T0QRL3_PANVG</name>
<feature type="compositionally biased region" description="Low complexity" evidence="1">
    <location>
        <begin position="13"/>
        <end position="24"/>
    </location>
</feature>
<dbReference type="Proteomes" id="UP000823388">
    <property type="component" value="Chromosome 7K"/>
</dbReference>
<evidence type="ECO:0000256" key="1">
    <source>
        <dbReference type="SAM" id="MobiDB-lite"/>
    </source>
</evidence>
<dbReference type="EMBL" id="CM029049">
    <property type="protein sequence ID" value="KAG2575821.1"/>
    <property type="molecule type" value="Genomic_DNA"/>
</dbReference>
<keyword evidence="3" id="KW-1185">Reference proteome</keyword>
<comment type="caution">
    <text evidence="2">The sequence shown here is derived from an EMBL/GenBank/DDBJ whole genome shotgun (WGS) entry which is preliminary data.</text>
</comment>
<dbReference type="AlphaFoldDB" id="A0A8T0QRL3"/>
<reference evidence="2" key="1">
    <citation type="submission" date="2020-05" db="EMBL/GenBank/DDBJ databases">
        <title>WGS assembly of Panicum virgatum.</title>
        <authorList>
            <person name="Lovell J.T."/>
            <person name="Jenkins J."/>
            <person name="Shu S."/>
            <person name="Juenger T.E."/>
            <person name="Schmutz J."/>
        </authorList>
    </citation>
    <scope>NUCLEOTIDE SEQUENCE</scope>
    <source>
        <strain evidence="2">AP13</strain>
    </source>
</reference>
<organism evidence="2 3">
    <name type="scientific">Panicum virgatum</name>
    <name type="common">Blackwell switchgrass</name>
    <dbReference type="NCBI Taxonomy" id="38727"/>
    <lineage>
        <taxon>Eukaryota</taxon>
        <taxon>Viridiplantae</taxon>
        <taxon>Streptophyta</taxon>
        <taxon>Embryophyta</taxon>
        <taxon>Tracheophyta</taxon>
        <taxon>Spermatophyta</taxon>
        <taxon>Magnoliopsida</taxon>
        <taxon>Liliopsida</taxon>
        <taxon>Poales</taxon>
        <taxon>Poaceae</taxon>
        <taxon>PACMAD clade</taxon>
        <taxon>Panicoideae</taxon>
        <taxon>Panicodae</taxon>
        <taxon>Paniceae</taxon>
        <taxon>Panicinae</taxon>
        <taxon>Panicum</taxon>
        <taxon>Panicum sect. Hiantes</taxon>
    </lineage>
</organism>
<feature type="region of interest" description="Disordered" evidence="1">
    <location>
        <begin position="1"/>
        <end position="72"/>
    </location>
</feature>
<proteinExistence type="predicted"/>
<gene>
    <name evidence="2" type="ORF">PVAP13_7KG366900</name>
</gene>
<feature type="region of interest" description="Disordered" evidence="1">
    <location>
        <begin position="165"/>
        <end position="210"/>
    </location>
</feature>